<dbReference type="CDD" id="cd06124">
    <property type="entry name" value="cupin_NimR-like_N"/>
    <property type="match status" value="1"/>
</dbReference>
<dbReference type="Gene3D" id="2.60.120.10">
    <property type="entry name" value="Jelly Rolls"/>
    <property type="match status" value="1"/>
</dbReference>
<evidence type="ECO:0000313" key="5">
    <source>
        <dbReference type="EMBL" id="BBX34902.1"/>
    </source>
</evidence>
<evidence type="ECO:0000256" key="3">
    <source>
        <dbReference type="ARBA" id="ARBA00023163"/>
    </source>
</evidence>
<evidence type="ECO:0000256" key="2">
    <source>
        <dbReference type="ARBA" id="ARBA00023125"/>
    </source>
</evidence>
<name>A0AAI8TW23_MYCME</name>
<evidence type="ECO:0000313" key="8">
    <source>
        <dbReference type="Proteomes" id="UP001241092"/>
    </source>
</evidence>
<gene>
    <name evidence="6" type="primary">nimR_2</name>
    <name evidence="6" type="ORF">hbim_03753</name>
    <name evidence="5" type="ORF">MMAGJ_41840</name>
</gene>
<dbReference type="SUPFAM" id="SSF46689">
    <property type="entry name" value="Homeodomain-like"/>
    <property type="match status" value="2"/>
</dbReference>
<dbReference type="RefSeq" id="WP_036429246.1">
    <property type="nucleotide sequence ID" value="NZ_AP022567.1"/>
</dbReference>
<sequence>MRNVPIDLVDGLDSAVLAIATDYPPGHVLPRHRHRRAQLLYGATGTMQVDTADGSWTIPPQRAVLIPPQTDHEVRMHGVSTRSLYLEPVAVPWFPVSCQVVAVSPLLRELLIAAVDLPVERPPHGRESALVTLLLHEIEAVSPLPFGLPMPADEALRARCEAFAASPGIGVAPHEWATGLGVSTRTFVRHFKTQTGLTFQQWRQRACLVHAIRLLTSGHSVTHTAAALGYSSPAAFTAMFVKNAGSTPDALRRGR</sequence>
<reference evidence="5" key="2">
    <citation type="submission" date="2020-02" db="EMBL/GenBank/DDBJ databases">
        <authorList>
            <person name="Matsumoto Y."/>
            <person name="Kinjo T."/>
            <person name="Motooka D."/>
            <person name="Nabeya D."/>
            <person name="Jung N."/>
            <person name="Uechi K."/>
            <person name="Horii T."/>
            <person name="Iida T."/>
            <person name="Fujita J."/>
            <person name="Nakamura S."/>
        </authorList>
    </citation>
    <scope>NUCLEOTIDE SEQUENCE</scope>
    <source>
        <strain evidence="5">JCM 12375</strain>
    </source>
</reference>
<dbReference type="SMART" id="SM00342">
    <property type="entry name" value="HTH_ARAC"/>
    <property type="match status" value="1"/>
</dbReference>
<dbReference type="PROSITE" id="PS01124">
    <property type="entry name" value="HTH_ARAC_FAMILY_2"/>
    <property type="match status" value="1"/>
</dbReference>
<dbReference type="Proteomes" id="UP001241092">
    <property type="component" value="Chromosome"/>
</dbReference>
<dbReference type="InterPro" id="IPR018060">
    <property type="entry name" value="HTH_AraC"/>
</dbReference>
<evidence type="ECO:0000256" key="1">
    <source>
        <dbReference type="ARBA" id="ARBA00023015"/>
    </source>
</evidence>
<keyword evidence="2" id="KW-0238">DNA-binding</keyword>
<dbReference type="Proteomes" id="UP000465622">
    <property type="component" value="Chromosome"/>
</dbReference>
<feature type="domain" description="HTH araC/xylS-type" evidence="4">
    <location>
        <begin position="177"/>
        <end position="254"/>
    </location>
</feature>
<evidence type="ECO:0000313" key="7">
    <source>
        <dbReference type="Proteomes" id="UP000465622"/>
    </source>
</evidence>
<dbReference type="Gene3D" id="1.10.10.60">
    <property type="entry name" value="Homeodomain-like"/>
    <property type="match status" value="2"/>
</dbReference>
<organism evidence="6 8">
    <name type="scientific">Mycolicibacterium mageritense</name>
    <name type="common">Mycobacterium mageritense</name>
    <dbReference type="NCBI Taxonomy" id="53462"/>
    <lineage>
        <taxon>Bacteria</taxon>
        <taxon>Bacillati</taxon>
        <taxon>Actinomycetota</taxon>
        <taxon>Actinomycetes</taxon>
        <taxon>Mycobacteriales</taxon>
        <taxon>Mycobacteriaceae</taxon>
        <taxon>Mycolicibacterium</taxon>
    </lineage>
</organism>
<reference evidence="6" key="3">
    <citation type="submission" date="2023-03" db="EMBL/GenBank/DDBJ databases">
        <title>Draft genome sequence of a Mycolicibacterium mageritense strain H4_3_1 isolated from a hybrid biological-inorganic system reactor.</title>
        <authorList>
            <person name="Feng X."/>
            <person name="Kazama D."/>
            <person name="Sato K."/>
            <person name="Kobayashi H."/>
        </authorList>
    </citation>
    <scope>NUCLEOTIDE SEQUENCE</scope>
    <source>
        <strain evidence="6">H4_3_1</strain>
    </source>
</reference>
<dbReference type="EMBL" id="AP027452">
    <property type="protein sequence ID" value="BDY29813.1"/>
    <property type="molecule type" value="Genomic_DNA"/>
</dbReference>
<evidence type="ECO:0000259" key="4">
    <source>
        <dbReference type="PROSITE" id="PS01124"/>
    </source>
</evidence>
<dbReference type="InterPro" id="IPR009057">
    <property type="entry name" value="Homeodomain-like_sf"/>
</dbReference>
<dbReference type="PANTHER" id="PTHR11019">
    <property type="entry name" value="HTH-TYPE TRANSCRIPTIONAL REGULATOR NIMR"/>
    <property type="match status" value="1"/>
</dbReference>
<dbReference type="EMBL" id="AP022567">
    <property type="protein sequence ID" value="BBX34902.1"/>
    <property type="molecule type" value="Genomic_DNA"/>
</dbReference>
<dbReference type="Pfam" id="PF12833">
    <property type="entry name" value="HTH_18"/>
    <property type="match status" value="1"/>
</dbReference>
<dbReference type="InterPro" id="IPR003313">
    <property type="entry name" value="AraC-bd"/>
</dbReference>
<dbReference type="InterPro" id="IPR011051">
    <property type="entry name" value="RmlC_Cupin_sf"/>
</dbReference>
<reference evidence="5 7" key="1">
    <citation type="journal article" date="2019" name="Emerg. Microbes Infect.">
        <title>Comprehensive subspecies identification of 175 nontuberculous mycobacteria species based on 7547 genomic profiles.</title>
        <authorList>
            <person name="Matsumoto Y."/>
            <person name="Kinjo T."/>
            <person name="Motooka D."/>
            <person name="Nabeya D."/>
            <person name="Jung N."/>
            <person name="Uechi K."/>
            <person name="Horii T."/>
            <person name="Iida T."/>
            <person name="Fujita J."/>
            <person name="Nakamura S."/>
        </authorList>
    </citation>
    <scope>NUCLEOTIDE SEQUENCE [LARGE SCALE GENOMIC DNA]</scope>
    <source>
        <strain evidence="5 7">JCM 12375</strain>
    </source>
</reference>
<dbReference type="PANTHER" id="PTHR11019:SF159">
    <property type="entry name" value="TRANSCRIPTIONAL REGULATOR-RELATED"/>
    <property type="match status" value="1"/>
</dbReference>
<dbReference type="SUPFAM" id="SSF51182">
    <property type="entry name" value="RmlC-like cupins"/>
    <property type="match status" value="1"/>
</dbReference>
<accession>A0AAI8TW23</accession>
<dbReference type="AlphaFoldDB" id="A0AAI8TW23"/>
<keyword evidence="1" id="KW-0805">Transcription regulation</keyword>
<protein>
    <submittedName>
        <fullName evidence="5 6">Transcriptional regulator</fullName>
    </submittedName>
</protein>
<dbReference type="Pfam" id="PF02311">
    <property type="entry name" value="AraC_binding"/>
    <property type="match status" value="1"/>
</dbReference>
<evidence type="ECO:0000313" key="6">
    <source>
        <dbReference type="EMBL" id="BDY29813.1"/>
    </source>
</evidence>
<dbReference type="InterPro" id="IPR014710">
    <property type="entry name" value="RmlC-like_jellyroll"/>
</dbReference>
<keyword evidence="3" id="KW-0804">Transcription</keyword>
<keyword evidence="7" id="KW-1185">Reference proteome</keyword>
<proteinExistence type="predicted"/>
<dbReference type="GO" id="GO:0043565">
    <property type="term" value="F:sequence-specific DNA binding"/>
    <property type="evidence" value="ECO:0007669"/>
    <property type="project" value="InterPro"/>
</dbReference>
<dbReference type="GO" id="GO:0003700">
    <property type="term" value="F:DNA-binding transcription factor activity"/>
    <property type="evidence" value="ECO:0007669"/>
    <property type="project" value="InterPro"/>
</dbReference>